<proteinExistence type="predicted"/>
<dbReference type="Pfam" id="PF02482">
    <property type="entry name" value="Ribosomal_S30AE"/>
    <property type="match status" value="1"/>
</dbReference>
<dbReference type="InterPro" id="IPR050574">
    <property type="entry name" value="HPF/YfiA_ribosome-assoc"/>
</dbReference>
<name>A0A2M7VAW1_9BACT</name>
<dbReference type="NCBIfam" id="TIGR00741">
    <property type="entry name" value="yfiA"/>
    <property type="match status" value="1"/>
</dbReference>
<accession>A0A2M7VAW1</accession>
<dbReference type="CDD" id="cd00552">
    <property type="entry name" value="RaiA"/>
    <property type="match status" value="1"/>
</dbReference>
<dbReference type="InterPro" id="IPR036567">
    <property type="entry name" value="RHF-like"/>
</dbReference>
<dbReference type="Gene3D" id="3.30.160.100">
    <property type="entry name" value="Ribosome hibernation promotion factor-like"/>
    <property type="match status" value="1"/>
</dbReference>
<comment type="caution">
    <text evidence="2">The sequence shown here is derived from an EMBL/GenBank/DDBJ whole genome shotgun (WGS) entry which is preliminary data.</text>
</comment>
<gene>
    <name evidence="2" type="primary">raiA</name>
    <name evidence="2" type="ORF">COX80_02410</name>
</gene>
<dbReference type="SUPFAM" id="SSF69754">
    <property type="entry name" value="Ribosome binding protein Y (YfiA homologue)"/>
    <property type="match status" value="1"/>
</dbReference>
<dbReference type="Proteomes" id="UP000231453">
    <property type="component" value="Unassembled WGS sequence"/>
</dbReference>
<organism evidence="2 3">
    <name type="scientific">Candidatus Magasanikbacteria bacterium CG_4_10_14_0_2_um_filter_33_14</name>
    <dbReference type="NCBI Taxonomy" id="1974636"/>
    <lineage>
        <taxon>Bacteria</taxon>
        <taxon>Candidatus Magasanikiibacteriota</taxon>
    </lineage>
</organism>
<dbReference type="EMBL" id="PFPL01000035">
    <property type="protein sequence ID" value="PIZ96059.1"/>
    <property type="molecule type" value="Genomic_DNA"/>
</dbReference>
<reference evidence="3" key="1">
    <citation type="submission" date="2017-09" db="EMBL/GenBank/DDBJ databases">
        <title>Depth-based differentiation of microbial function through sediment-hosted aquifers and enrichment of novel symbionts in the deep terrestrial subsurface.</title>
        <authorList>
            <person name="Probst A.J."/>
            <person name="Ladd B."/>
            <person name="Jarett J.K."/>
            <person name="Geller-Mcgrath D.E."/>
            <person name="Sieber C.M.K."/>
            <person name="Emerson J.B."/>
            <person name="Anantharaman K."/>
            <person name="Thomas B.C."/>
            <person name="Malmstrom R."/>
            <person name="Stieglmeier M."/>
            <person name="Klingl A."/>
            <person name="Woyke T."/>
            <person name="Ryan C.M."/>
            <person name="Banfield J.F."/>
        </authorList>
    </citation>
    <scope>NUCLEOTIDE SEQUENCE [LARGE SCALE GENOMIC DNA]</scope>
</reference>
<keyword evidence="1" id="KW-0810">Translation regulation</keyword>
<dbReference type="InterPro" id="IPR003489">
    <property type="entry name" value="RHF/RaiA"/>
</dbReference>
<evidence type="ECO:0000256" key="1">
    <source>
        <dbReference type="ARBA" id="ARBA00022845"/>
    </source>
</evidence>
<sequence length="112" mass="12842">MTTNISANGMDMTDSIREYAEEKIESVTKFFDNITSADIIVGMDNSDKAKPYFAEVNLGIPGKNLFIKKNSEDLYKAIDKVRDHLKVELEKMKGKMRDKDKETLRNVKGYQE</sequence>
<protein>
    <submittedName>
        <fullName evidence="2">Ribosomal subunit interface protein</fullName>
    </submittedName>
</protein>
<dbReference type="GO" id="GO:0022627">
    <property type="term" value="C:cytosolic small ribosomal subunit"/>
    <property type="evidence" value="ECO:0007669"/>
    <property type="project" value="TreeGrafter"/>
</dbReference>
<dbReference type="GO" id="GO:0043024">
    <property type="term" value="F:ribosomal small subunit binding"/>
    <property type="evidence" value="ECO:0007669"/>
    <property type="project" value="TreeGrafter"/>
</dbReference>
<evidence type="ECO:0000313" key="3">
    <source>
        <dbReference type="Proteomes" id="UP000231453"/>
    </source>
</evidence>
<evidence type="ECO:0000313" key="2">
    <source>
        <dbReference type="EMBL" id="PIZ96059.1"/>
    </source>
</evidence>
<dbReference type="PANTHER" id="PTHR33231:SF1">
    <property type="entry name" value="30S RIBOSOMAL PROTEIN"/>
    <property type="match status" value="1"/>
</dbReference>
<dbReference type="AlphaFoldDB" id="A0A2M7VAW1"/>
<dbReference type="GO" id="GO:0045900">
    <property type="term" value="P:negative regulation of translational elongation"/>
    <property type="evidence" value="ECO:0007669"/>
    <property type="project" value="TreeGrafter"/>
</dbReference>
<dbReference type="PANTHER" id="PTHR33231">
    <property type="entry name" value="30S RIBOSOMAL PROTEIN"/>
    <property type="match status" value="1"/>
</dbReference>